<dbReference type="PANTHER" id="PTHR45721:SF15">
    <property type="entry name" value="INTERMEDIATE FILAMENT PROTEIN IFP-1"/>
    <property type="match status" value="1"/>
</dbReference>
<evidence type="ECO:0000259" key="2">
    <source>
        <dbReference type="PROSITE" id="PS51841"/>
    </source>
</evidence>
<evidence type="ECO:0000313" key="3">
    <source>
        <dbReference type="EMBL" id="CAF2051323.1"/>
    </source>
</evidence>
<dbReference type="PROSITE" id="PS51841">
    <property type="entry name" value="LTD"/>
    <property type="match status" value="1"/>
</dbReference>
<dbReference type="GO" id="GO:0007097">
    <property type="term" value="P:nuclear migration"/>
    <property type="evidence" value="ECO:0007669"/>
    <property type="project" value="TreeGrafter"/>
</dbReference>
<dbReference type="GO" id="GO:0090435">
    <property type="term" value="P:protein localization to nuclear envelope"/>
    <property type="evidence" value="ECO:0007669"/>
    <property type="project" value="TreeGrafter"/>
</dbReference>
<dbReference type="Proteomes" id="UP000663842">
    <property type="component" value="Unassembled WGS sequence"/>
</dbReference>
<sequence length="542" mass="63294">MVQERRIESSESSSVEYNRIEKHSNYMVYNIMPTFVKMEQLKTMYNADHQHELHALTELNERFRSMLDYIYHLETQNSKYVSKLIELRRRAFLDSVNGRQSTELTDMHADVMEVSYAKINYESELELFQVQSKMYQQMAQFGQHSIDQRRVNLEQELNQSGSALANLRTSYALMEQTVAGLRANLKDTLRQYMSLTKEWSSLKKQTKELKCSLQMINIQIQFSKTIYSKYDFFTMNMDDFAEFWKAEWAQIIKRVHSDFEILYGAIYRESISHYEKKSKEMQAELERIVNIDREERVEYEKFLAGLEAEYAETQKVLSQQGGILMEGEATYSDLESEYKALQIHYEDTFEAQSNEIAYLNENIVAIVNNVEEVERKKICLEGELIVYRHMLGKSEIKKTIETSIKKTRTYVEKNQYVGSISIECPLESTYIAVINQSTNGAIDISRWRLIRRVDAKTTLQYTISAGVQVNPGRELRIYSKFGSEISQLSFRENSFSSPLYDELILNDIHLMGIGEIIETVLLDDHGKEVASCLQQAESDWAE</sequence>
<keyword evidence="1" id="KW-0175">Coiled coil</keyword>
<dbReference type="InterPro" id="IPR001322">
    <property type="entry name" value="Lamin_tail_dom"/>
</dbReference>
<dbReference type="GO" id="GO:0051664">
    <property type="term" value="P:nuclear pore localization"/>
    <property type="evidence" value="ECO:0007669"/>
    <property type="project" value="TreeGrafter"/>
</dbReference>
<dbReference type="EMBL" id="CAJNRG010002792">
    <property type="protein sequence ID" value="CAF2051323.1"/>
    <property type="molecule type" value="Genomic_DNA"/>
</dbReference>
<dbReference type="GO" id="GO:0031507">
    <property type="term" value="P:heterochromatin formation"/>
    <property type="evidence" value="ECO:0007669"/>
    <property type="project" value="TreeGrafter"/>
</dbReference>
<protein>
    <recommendedName>
        <fullName evidence="2">LTD domain-containing protein</fullName>
    </recommendedName>
</protein>
<dbReference type="SUPFAM" id="SSF74853">
    <property type="entry name" value="Lamin A/C globular tail domain"/>
    <property type="match status" value="1"/>
</dbReference>
<dbReference type="GO" id="GO:0005200">
    <property type="term" value="F:structural constituent of cytoskeleton"/>
    <property type="evidence" value="ECO:0007669"/>
    <property type="project" value="TreeGrafter"/>
</dbReference>
<organism evidence="3 5">
    <name type="scientific">Rotaria magnacalcarata</name>
    <dbReference type="NCBI Taxonomy" id="392030"/>
    <lineage>
        <taxon>Eukaryota</taxon>
        <taxon>Metazoa</taxon>
        <taxon>Spiralia</taxon>
        <taxon>Gnathifera</taxon>
        <taxon>Rotifera</taxon>
        <taxon>Eurotatoria</taxon>
        <taxon>Bdelloidea</taxon>
        <taxon>Philodinida</taxon>
        <taxon>Philodinidae</taxon>
        <taxon>Rotaria</taxon>
    </lineage>
</organism>
<dbReference type="GO" id="GO:0006998">
    <property type="term" value="P:nuclear envelope organization"/>
    <property type="evidence" value="ECO:0007669"/>
    <property type="project" value="TreeGrafter"/>
</dbReference>
<dbReference type="InterPro" id="IPR036415">
    <property type="entry name" value="Lamin_tail_dom_sf"/>
</dbReference>
<dbReference type="EMBL" id="CAJOBF010003599">
    <property type="protein sequence ID" value="CAF4099351.1"/>
    <property type="molecule type" value="Genomic_DNA"/>
</dbReference>
<proteinExistence type="predicted"/>
<dbReference type="Proteomes" id="UP000663887">
    <property type="component" value="Unassembled WGS sequence"/>
</dbReference>
<name>A0A816PQW5_9BILA</name>
<dbReference type="PANTHER" id="PTHR45721">
    <property type="entry name" value="LAMIN DM0-RELATED"/>
    <property type="match status" value="1"/>
</dbReference>
<accession>A0A816PQW5</accession>
<dbReference type="AlphaFoldDB" id="A0A816PQW5"/>
<dbReference type="Gene3D" id="2.60.40.1260">
    <property type="entry name" value="Lamin Tail domain"/>
    <property type="match status" value="1"/>
</dbReference>
<gene>
    <name evidence="4" type="ORF">UXM345_LOCUS22146</name>
    <name evidence="3" type="ORF">XDN619_LOCUS8579</name>
</gene>
<feature type="domain" description="LTD" evidence="2">
    <location>
        <begin position="408"/>
        <end position="537"/>
    </location>
</feature>
<reference evidence="3" key="1">
    <citation type="submission" date="2021-02" db="EMBL/GenBank/DDBJ databases">
        <authorList>
            <person name="Nowell W R."/>
        </authorList>
    </citation>
    <scope>NUCLEOTIDE SEQUENCE</scope>
</reference>
<dbReference type="GO" id="GO:0005652">
    <property type="term" value="C:nuclear lamina"/>
    <property type="evidence" value="ECO:0007669"/>
    <property type="project" value="TreeGrafter"/>
</dbReference>
<evidence type="ECO:0000313" key="5">
    <source>
        <dbReference type="Proteomes" id="UP000663887"/>
    </source>
</evidence>
<comment type="caution">
    <text evidence="3">The sequence shown here is derived from an EMBL/GenBank/DDBJ whole genome shotgun (WGS) entry which is preliminary data.</text>
</comment>
<evidence type="ECO:0000313" key="4">
    <source>
        <dbReference type="EMBL" id="CAF4099351.1"/>
    </source>
</evidence>
<evidence type="ECO:0000256" key="1">
    <source>
        <dbReference type="ARBA" id="ARBA00023054"/>
    </source>
</evidence>